<dbReference type="PROSITE" id="PS51873">
    <property type="entry name" value="TRIAD"/>
    <property type="match status" value="1"/>
</dbReference>
<sequence length="826" mass="94979">MDTEFEADFKLDTKRSKGTKNRRLKEFKQFAKSGTIEKHVMPRKMGPAHRTINYNKKYPELNEVDPFNLDFDVEYSLNKKNRWGRVTEARRVEQLEDLAENVKVTTVEKVFLRSQAHWGYKPLATAYHEVDESGNYTQRRARRFVAQEHTLTEKPRLPRKQRDAEAAKSEVKDVDPNASVHVRYEIMTAHPSEKYWRSQYWRVSDISRWGGNVSNSRIKKASLNRADISSCNDDYFSESETENYEDEFFISNDHDRPHNDYSLFDFVNKSTKKPRKSERFEFVETGSVQSLSSDEDFEGGATSGFVSRARQIPSASNNLFAFFTINLRSSAKDTSDNSQTTDLLEEIQDQRNVHKEAELTGVKLSEKYQLIPSSPKRYLFDLSEQVTGQRGDKEKFVVVLERRTANKIGITLNGDMVIDESTSSIRAGILSRSPRNIETLLHSIWLFLQMRMRLNLLKTTLSQHQYSTVHKVVYQAVPSYFLAQTETVPTTDLMSEAIRRFTDSTYDEDASAQKAAPQGSECGICFCSMQLDAIAIEKCGHLFCNECWQKHCKQQLRTGHAPIQCPDASCDVPVPFSMLMGMMPVKHFVIYKKMLLERYSLEHSKGKITQCPGCNNAIIIIASSDFGTLSCSHCNIAWCQMCQKPVHWPLDCEQAALYNDRFDKQNGLERFFAMRATGPTETSVEVKQCPRCLALMEKGDGCDHMTCRCGMMFCWRCLYLFGSTVTDHTCNAPKQTTTVELRDIKKICLNNNMAKVFFKKCQEFRTRRMNYATVCKIRNATRRMGVAVDERNLIINARIEALYLMEFTFAWLYVCGKGRLFGAIRS</sequence>
<protein>
    <recommendedName>
        <fullName evidence="2">RBR-type E3 ubiquitin transferase</fullName>
        <ecNumber evidence="2">2.3.2.31</ecNumber>
    </recommendedName>
</protein>
<keyword evidence="8" id="KW-0862">Zinc</keyword>
<evidence type="ECO:0000313" key="13">
    <source>
        <dbReference type="WBParaSite" id="PSAMB.scaffold7296size7878.g29882.t1"/>
    </source>
</evidence>
<evidence type="ECO:0000256" key="1">
    <source>
        <dbReference type="ARBA" id="ARBA00001798"/>
    </source>
</evidence>
<evidence type="ECO:0000256" key="4">
    <source>
        <dbReference type="ARBA" id="ARBA00022723"/>
    </source>
</evidence>
<dbReference type="CDD" id="cd20335">
    <property type="entry name" value="BRcat_RBR"/>
    <property type="match status" value="1"/>
</dbReference>
<dbReference type="Gene3D" id="1.20.120.1750">
    <property type="match status" value="1"/>
</dbReference>
<dbReference type="Proteomes" id="UP000887566">
    <property type="component" value="Unplaced"/>
</dbReference>
<dbReference type="Pfam" id="PF01485">
    <property type="entry name" value="IBR"/>
    <property type="match status" value="2"/>
</dbReference>
<dbReference type="AlphaFoldDB" id="A0A914XBQ2"/>
<evidence type="ECO:0000256" key="5">
    <source>
        <dbReference type="ARBA" id="ARBA00022737"/>
    </source>
</evidence>
<dbReference type="CDD" id="cd20336">
    <property type="entry name" value="Rcat_RBR"/>
    <property type="match status" value="1"/>
</dbReference>
<accession>A0A914XBQ2</accession>
<feature type="domain" description="RING-type" evidence="10">
    <location>
        <begin position="522"/>
        <end position="566"/>
    </location>
</feature>
<keyword evidence="12" id="KW-1185">Reference proteome</keyword>
<keyword evidence="5" id="KW-0677">Repeat</keyword>
<dbReference type="SUPFAM" id="SSF57850">
    <property type="entry name" value="RING/U-box"/>
    <property type="match status" value="3"/>
</dbReference>
<evidence type="ECO:0000256" key="9">
    <source>
        <dbReference type="PROSITE-ProRule" id="PRU00175"/>
    </source>
</evidence>
<dbReference type="Gene3D" id="3.30.40.10">
    <property type="entry name" value="Zinc/RING finger domain, C3HC4 (zinc finger)"/>
    <property type="match status" value="1"/>
</dbReference>
<dbReference type="InterPro" id="IPR013083">
    <property type="entry name" value="Znf_RING/FYVE/PHD"/>
</dbReference>
<dbReference type="InterPro" id="IPR044066">
    <property type="entry name" value="TRIAD_supradom"/>
</dbReference>
<evidence type="ECO:0000256" key="7">
    <source>
        <dbReference type="ARBA" id="ARBA00022786"/>
    </source>
</evidence>
<dbReference type="PROSITE" id="PS50089">
    <property type="entry name" value="ZF_RING_2"/>
    <property type="match status" value="1"/>
</dbReference>
<reference evidence="13" key="1">
    <citation type="submission" date="2022-11" db="UniProtKB">
        <authorList>
            <consortium name="WormBaseParasite"/>
        </authorList>
    </citation>
    <scope>IDENTIFICATION</scope>
</reference>
<keyword evidence="7" id="KW-0833">Ubl conjugation pathway</keyword>
<feature type="domain" description="RING-type" evidence="11">
    <location>
        <begin position="518"/>
        <end position="741"/>
    </location>
</feature>
<dbReference type="GO" id="GO:0008270">
    <property type="term" value="F:zinc ion binding"/>
    <property type="evidence" value="ECO:0007669"/>
    <property type="project" value="UniProtKB-KW"/>
</dbReference>
<keyword evidence="4" id="KW-0479">Metal-binding</keyword>
<dbReference type="InterPro" id="IPR002867">
    <property type="entry name" value="IBR_dom"/>
</dbReference>
<dbReference type="WBParaSite" id="PSAMB.scaffold7296size7878.g29882.t1">
    <property type="protein sequence ID" value="PSAMB.scaffold7296size7878.g29882.t1"/>
    <property type="gene ID" value="PSAMB.scaffold7296size7878.g29882"/>
</dbReference>
<organism evidence="12 13">
    <name type="scientific">Plectus sambesii</name>
    <dbReference type="NCBI Taxonomy" id="2011161"/>
    <lineage>
        <taxon>Eukaryota</taxon>
        <taxon>Metazoa</taxon>
        <taxon>Ecdysozoa</taxon>
        <taxon>Nematoda</taxon>
        <taxon>Chromadorea</taxon>
        <taxon>Plectida</taxon>
        <taxon>Plectina</taxon>
        <taxon>Plectoidea</taxon>
        <taxon>Plectidae</taxon>
        <taxon>Plectus</taxon>
    </lineage>
</organism>
<dbReference type="EC" id="2.3.2.31" evidence="2"/>
<keyword evidence="6 9" id="KW-0863">Zinc-finger</keyword>
<evidence type="ECO:0000259" key="11">
    <source>
        <dbReference type="PROSITE" id="PS51873"/>
    </source>
</evidence>
<keyword evidence="3" id="KW-0808">Transferase</keyword>
<name>A0A914XBQ2_9BILA</name>
<evidence type="ECO:0000313" key="12">
    <source>
        <dbReference type="Proteomes" id="UP000887566"/>
    </source>
</evidence>
<proteinExistence type="predicted"/>
<dbReference type="InterPro" id="IPR031127">
    <property type="entry name" value="E3_UB_ligase_RBR"/>
</dbReference>
<comment type="catalytic activity">
    <reaction evidence="1">
        <text>[E2 ubiquitin-conjugating enzyme]-S-ubiquitinyl-L-cysteine + [acceptor protein]-L-lysine = [E2 ubiquitin-conjugating enzyme]-L-cysteine + [acceptor protein]-N(6)-ubiquitinyl-L-lysine.</text>
        <dbReference type="EC" id="2.3.2.31"/>
    </reaction>
</comment>
<evidence type="ECO:0000256" key="2">
    <source>
        <dbReference type="ARBA" id="ARBA00012251"/>
    </source>
</evidence>
<dbReference type="GO" id="GO:0061630">
    <property type="term" value="F:ubiquitin protein ligase activity"/>
    <property type="evidence" value="ECO:0007669"/>
    <property type="project" value="UniProtKB-EC"/>
</dbReference>
<dbReference type="SMART" id="SM00647">
    <property type="entry name" value="IBR"/>
    <property type="match status" value="2"/>
</dbReference>
<evidence type="ECO:0000256" key="3">
    <source>
        <dbReference type="ARBA" id="ARBA00022679"/>
    </source>
</evidence>
<evidence type="ECO:0000256" key="8">
    <source>
        <dbReference type="ARBA" id="ARBA00022833"/>
    </source>
</evidence>
<evidence type="ECO:0000256" key="6">
    <source>
        <dbReference type="ARBA" id="ARBA00022771"/>
    </source>
</evidence>
<dbReference type="GO" id="GO:0016567">
    <property type="term" value="P:protein ubiquitination"/>
    <property type="evidence" value="ECO:0007669"/>
    <property type="project" value="InterPro"/>
</dbReference>
<dbReference type="InterPro" id="IPR001841">
    <property type="entry name" value="Znf_RING"/>
</dbReference>
<dbReference type="PANTHER" id="PTHR11685">
    <property type="entry name" value="RBR FAMILY RING FINGER AND IBR DOMAIN-CONTAINING"/>
    <property type="match status" value="1"/>
</dbReference>
<evidence type="ECO:0000259" key="10">
    <source>
        <dbReference type="PROSITE" id="PS50089"/>
    </source>
</evidence>